<dbReference type="AlphaFoldDB" id="A0A4U5NDU3"/>
<dbReference type="InterPro" id="IPR040094">
    <property type="entry name" value="Lbp1-4"/>
</dbReference>
<comment type="caution">
    <text evidence="6">The sequence shown here is derived from an EMBL/GenBank/DDBJ whole genome shotgun (WGS) entry which is preliminary data.</text>
</comment>
<organism evidence="6 7">
    <name type="scientific">Steinernema carpocapsae</name>
    <name type="common">Entomopathogenic nematode</name>
    <dbReference type="NCBI Taxonomy" id="34508"/>
    <lineage>
        <taxon>Eukaryota</taxon>
        <taxon>Metazoa</taxon>
        <taxon>Ecdysozoa</taxon>
        <taxon>Nematoda</taxon>
        <taxon>Chromadorea</taxon>
        <taxon>Rhabditida</taxon>
        <taxon>Tylenchina</taxon>
        <taxon>Panagrolaimomorpha</taxon>
        <taxon>Strongyloidoidea</taxon>
        <taxon>Steinernematidae</taxon>
        <taxon>Steinernema</taxon>
    </lineage>
</organism>
<evidence type="ECO:0000259" key="5">
    <source>
        <dbReference type="PROSITE" id="PS00214"/>
    </source>
</evidence>
<dbReference type="EMBL" id="AZBU02000004">
    <property type="protein sequence ID" value="TKR80904.1"/>
    <property type="molecule type" value="Genomic_DNA"/>
</dbReference>
<feature type="domain" description="Cytosolic fatty-acid binding proteins" evidence="5">
    <location>
        <begin position="27"/>
        <end position="44"/>
    </location>
</feature>
<dbReference type="PANTHER" id="PTHR22725">
    <property type="entry name" value="FATTY ACID-BINDING PROTEIN HOMOLOG 1-RELATED-RELATED"/>
    <property type="match status" value="1"/>
</dbReference>
<dbReference type="OrthoDB" id="412780at2759"/>
<reference evidence="6 7" key="1">
    <citation type="journal article" date="2015" name="Genome Biol.">
        <title>Comparative genomics of Steinernema reveals deeply conserved gene regulatory networks.</title>
        <authorList>
            <person name="Dillman A.R."/>
            <person name="Macchietto M."/>
            <person name="Porter C.F."/>
            <person name="Rogers A."/>
            <person name="Williams B."/>
            <person name="Antoshechkin I."/>
            <person name="Lee M.M."/>
            <person name="Goodwin Z."/>
            <person name="Lu X."/>
            <person name="Lewis E.E."/>
            <person name="Goodrich-Blair H."/>
            <person name="Stock S.P."/>
            <person name="Adams B.J."/>
            <person name="Sternberg P.W."/>
            <person name="Mortazavi A."/>
        </authorList>
    </citation>
    <scope>NUCLEOTIDE SEQUENCE [LARGE SCALE GENOMIC DNA]</scope>
    <source>
        <strain evidence="6 7">ALL</strain>
    </source>
</reference>
<dbReference type="GO" id="GO:0008289">
    <property type="term" value="F:lipid binding"/>
    <property type="evidence" value="ECO:0007669"/>
    <property type="project" value="UniProtKB-KW"/>
</dbReference>
<keyword evidence="7" id="KW-1185">Reference proteome</keyword>
<dbReference type="CDD" id="cd00742">
    <property type="entry name" value="FABP"/>
    <property type="match status" value="1"/>
</dbReference>
<dbReference type="Gene3D" id="2.40.128.20">
    <property type="match status" value="1"/>
</dbReference>
<keyword evidence="2" id="KW-0813">Transport</keyword>
<protein>
    <recommendedName>
        <fullName evidence="5">Cytosolic fatty-acid binding proteins domain-containing protein</fullName>
    </recommendedName>
</protein>
<keyword evidence="3" id="KW-0446">Lipid-binding</keyword>
<gene>
    <name evidence="6" type="ORF">L596_014886</name>
</gene>
<dbReference type="PANTHER" id="PTHR22725:SF2">
    <property type="entry name" value="FATTY ACID-BINDING PROTEIN HOMOLOG 1-RELATED"/>
    <property type="match status" value="1"/>
</dbReference>
<accession>A0A4U5NDU3</accession>
<comment type="similarity">
    <text evidence="1">Belongs to the calycin superfamily. Fatty-acid binding protein (FABP) family.</text>
</comment>
<name>A0A4U5NDU3_STECR</name>
<dbReference type="Proteomes" id="UP000298663">
    <property type="component" value="Unassembled WGS sequence"/>
</dbReference>
<reference evidence="6 7" key="2">
    <citation type="journal article" date="2019" name="G3 (Bethesda)">
        <title>Hybrid Assembly of the Genome of the Entomopathogenic Nematode Steinernema carpocapsae Identifies the X-Chromosome.</title>
        <authorList>
            <person name="Serra L."/>
            <person name="Macchietto M."/>
            <person name="Macias-Munoz A."/>
            <person name="McGill C.J."/>
            <person name="Rodriguez I.M."/>
            <person name="Rodriguez B."/>
            <person name="Murad R."/>
            <person name="Mortazavi A."/>
        </authorList>
    </citation>
    <scope>NUCLEOTIDE SEQUENCE [LARGE SCALE GENOMIC DNA]</scope>
    <source>
        <strain evidence="6 7">ALL</strain>
    </source>
</reference>
<dbReference type="SUPFAM" id="SSF50814">
    <property type="entry name" value="Lipocalins"/>
    <property type="match status" value="1"/>
</dbReference>
<evidence type="ECO:0000256" key="2">
    <source>
        <dbReference type="ARBA" id="ARBA00022448"/>
    </source>
</evidence>
<dbReference type="InterPro" id="IPR012674">
    <property type="entry name" value="Calycin"/>
</dbReference>
<proteinExistence type="inferred from homology"/>
<dbReference type="PRINTS" id="PR00178">
    <property type="entry name" value="FATTYACIDBP"/>
</dbReference>
<evidence type="ECO:0000313" key="7">
    <source>
        <dbReference type="Proteomes" id="UP000298663"/>
    </source>
</evidence>
<evidence type="ECO:0000256" key="1">
    <source>
        <dbReference type="ARBA" id="ARBA00008390"/>
    </source>
</evidence>
<dbReference type="InterPro" id="IPR000463">
    <property type="entry name" value="Fatty_acid-bd"/>
</dbReference>
<keyword evidence="4" id="KW-0732">Signal</keyword>
<evidence type="ECO:0000313" key="6">
    <source>
        <dbReference type="EMBL" id="TKR80904.1"/>
    </source>
</evidence>
<feature type="signal peptide" evidence="4">
    <location>
        <begin position="1"/>
        <end position="17"/>
    </location>
</feature>
<dbReference type="STRING" id="34508.A0A4U5NDU3"/>
<sequence>MKVALILLALTISVVCAEKKIPENFLGKFEVTTSENFDEYLSAKGVGWLIRKMIQMASVTKSFEKSSNPGRYRIRNFTSKKDTDYENVELGKTFTAEGLDSTQHKITYDFDEASQVLRETHERIETDDKKPETYEYSMEGESLVMKMEHDGVVCKRFFKRV</sequence>
<evidence type="ECO:0000256" key="4">
    <source>
        <dbReference type="SAM" id="SignalP"/>
    </source>
</evidence>
<evidence type="ECO:0000256" key="3">
    <source>
        <dbReference type="ARBA" id="ARBA00023121"/>
    </source>
</evidence>
<dbReference type="PROSITE" id="PS00214">
    <property type="entry name" value="FABP"/>
    <property type="match status" value="1"/>
</dbReference>
<feature type="chain" id="PRO_5020827638" description="Cytosolic fatty-acid binding proteins domain-containing protein" evidence="4">
    <location>
        <begin position="18"/>
        <end position="161"/>
    </location>
</feature>